<accession>A0A445H9M9</accession>
<keyword evidence="3" id="KW-1185">Reference proteome</keyword>
<evidence type="ECO:0000313" key="2">
    <source>
        <dbReference type="EMBL" id="RZB70475.1"/>
    </source>
</evidence>
<evidence type="ECO:0000313" key="3">
    <source>
        <dbReference type="Proteomes" id="UP000289340"/>
    </source>
</evidence>
<dbReference type="EMBL" id="QZWG01000013">
    <property type="protein sequence ID" value="RZB70475.1"/>
    <property type="molecule type" value="Genomic_DNA"/>
</dbReference>
<feature type="domain" description="UBC core" evidence="1">
    <location>
        <begin position="1"/>
        <end position="86"/>
    </location>
</feature>
<dbReference type="Gene3D" id="3.10.110.10">
    <property type="entry name" value="Ubiquitin Conjugating Enzyme"/>
    <property type="match status" value="1"/>
</dbReference>
<protein>
    <submittedName>
        <fullName evidence="2">Ubiquitin-conjugating enzyme E2 11 isoform B</fullName>
    </submittedName>
</protein>
<gene>
    <name evidence="2" type="ORF">D0Y65_035450</name>
</gene>
<dbReference type="InterPro" id="IPR000608">
    <property type="entry name" value="UBC"/>
</dbReference>
<dbReference type="Proteomes" id="UP000289340">
    <property type="component" value="Chromosome 13"/>
</dbReference>
<proteinExistence type="predicted"/>
<dbReference type="Pfam" id="PF00179">
    <property type="entry name" value="UQ_con"/>
    <property type="match status" value="1"/>
</dbReference>
<dbReference type="SUPFAM" id="SSF54495">
    <property type="entry name" value="UBC-like"/>
    <property type="match status" value="1"/>
</dbReference>
<comment type="caution">
    <text evidence="2">The sequence shown here is derived from an EMBL/GenBank/DDBJ whole genome shotgun (WGS) entry which is preliminary data.</text>
</comment>
<dbReference type="PROSITE" id="PS50127">
    <property type="entry name" value="UBC_2"/>
    <property type="match status" value="1"/>
</dbReference>
<dbReference type="AlphaFoldDB" id="A0A445H9M9"/>
<dbReference type="Gramene" id="XM_028340491.1">
    <property type="protein sequence ID" value="XP_028196292.1"/>
    <property type="gene ID" value="LOC114381270"/>
</dbReference>
<name>A0A445H9M9_GLYSO</name>
<dbReference type="InterPro" id="IPR016135">
    <property type="entry name" value="UBQ-conjugating_enzyme/RWD"/>
</dbReference>
<evidence type="ECO:0000259" key="1">
    <source>
        <dbReference type="PROSITE" id="PS50127"/>
    </source>
</evidence>
<dbReference type="PANTHER" id="PTHR24068">
    <property type="entry name" value="UBIQUITIN-CONJUGATING ENZYME E2"/>
    <property type="match status" value="1"/>
</dbReference>
<reference evidence="2 3" key="1">
    <citation type="submission" date="2018-09" db="EMBL/GenBank/DDBJ databases">
        <title>A high-quality reference genome of wild soybean provides a powerful tool to mine soybean genomes.</title>
        <authorList>
            <person name="Xie M."/>
            <person name="Chung C.Y.L."/>
            <person name="Li M.-W."/>
            <person name="Wong F.-L."/>
            <person name="Chan T.-F."/>
            <person name="Lam H.-M."/>
        </authorList>
    </citation>
    <scope>NUCLEOTIDE SEQUENCE [LARGE SCALE GENOMIC DNA]</scope>
    <source>
        <strain evidence="3">cv. W05</strain>
        <tissue evidence="2">Hypocotyl of etiolated seedlings</tissue>
    </source>
</reference>
<sequence length="86" mass="9826">MEGEANLSKLMLTSPTGPVAEHMFHWQATKMDPPYSPYVGGVFLVTIHFPPDYPFKPPKIGSKNQDEQDCKRRNFLVDFVQELRCA</sequence>
<organism evidence="2 3">
    <name type="scientific">Glycine soja</name>
    <name type="common">Wild soybean</name>
    <dbReference type="NCBI Taxonomy" id="3848"/>
    <lineage>
        <taxon>Eukaryota</taxon>
        <taxon>Viridiplantae</taxon>
        <taxon>Streptophyta</taxon>
        <taxon>Embryophyta</taxon>
        <taxon>Tracheophyta</taxon>
        <taxon>Spermatophyta</taxon>
        <taxon>Magnoliopsida</taxon>
        <taxon>eudicotyledons</taxon>
        <taxon>Gunneridae</taxon>
        <taxon>Pentapetalae</taxon>
        <taxon>rosids</taxon>
        <taxon>fabids</taxon>
        <taxon>Fabales</taxon>
        <taxon>Fabaceae</taxon>
        <taxon>Papilionoideae</taxon>
        <taxon>50 kb inversion clade</taxon>
        <taxon>NPAAA clade</taxon>
        <taxon>indigoferoid/millettioid clade</taxon>
        <taxon>Phaseoleae</taxon>
        <taxon>Glycine</taxon>
        <taxon>Glycine subgen. Soja</taxon>
    </lineage>
</organism>